<name>A0A3M3FQ67_PSESG</name>
<dbReference type="AlphaFoldDB" id="A0A3M3FQ67"/>
<protein>
    <submittedName>
        <fullName evidence="1">Uncharacterized protein</fullName>
    </submittedName>
</protein>
<evidence type="ECO:0000313" key="1">
    <source>
        <dbReference type="EMBL" id="RMM64063.1"/>
    </source>
</evidence>
<evidence type="ECO:0000313" key="2">
    <source>
        <dbReference type="Proteomes" id="UP000279057"/>
    </source>
</evidence>
<gene>
    <name evidence="1" type="ORF">ALQ74_200006</name>
</gene>
<organism evidence="1 2">
    <name type="scientific">Pseudomonas savastanoi pv. glycinea</name>
    <name type="common">Pseudomonas syringae pv. glycinea</name>
    <dbReference type="NCBI Taxonomy" id="318"/>
    <lineage>
        <taxon>Bacteria</taxon>
        <taxon>Pseudomonadati</taxon>
        <taxon>Pseudomonadota</taxon>
        <taxon>Gammaproteobacteria</taxon>
        <taxon>Pseudomonadales</taxon>
        <taxon>Pseudomonadaceae</taxon>
        <taxon>Pseudomonas</taxon>
    </lineage>
</organism>
<dbReference type="AntiFam" id="ANF00178">
    <property type="entry name" value="Shadow ORF (opposite dhbF)"/>
</dbReference>
<dbReference type="Proteomes" id="UP000279057">
    <property type="component" value="Unassembled WGS sequence"/>
</dbReference>
<reference evidence="1 2" key="1">
    <citation type="submission" date="2018-08" db="EMBL/GenBank/DDBJ databases">
        <title>Recombination of ecologically and evolutionarily significant loci maintains genetic cohesion in the Pseudomonas syringae species complex.</title>
        <authorList>
            <person name="Dillon M."/>
            <person name="Thakur S."/>
            <person name="Almeida R.N.D."/>
            <person name="Weir B.S."/>
            <person name="Guttman D.S."/>
        </authorList>
    </citation>
    <scope>NUCLEOTIDE SEQUENCE [LARGE SCALE GENOMIC DNA]</scope>
    <source>
        <strain evidence="1 2">ICMP 4332</strain>
    </source>
</reference>
<comment type="caution">
    <text evidence="1">The sequence shown here is derived from an EMBL/GenBank/DDBJ whole genome shotgun (WGS) entry which is preliminary data.</text>
</comment>
<proteinExistence type="predicted"/>
<dbReference type="EMBL" id="RBOM01000152">
    <property type="protein sequence ID" value="RMM64063.1"/>
    <property type="molecule type" value="Genomic_DNA"/>
</dbReference>
<sequence>MRGLVVAERVNQQRRAAVTNQLLQTLGGLCAVQRQVNGTEFKHRQQADHPFHRAVQAQRNGHARLDVLRMQVAGELVTALFKFVKAQHLLANAQRGLAAPDVQALLPQAEEVAAGKIGGLFSNRQRHCLRLIGKSLVGVCNQRLQYSA</sequence>
<accession>A0A3M3FQ67</accession>